<dbReference type="Pfam" id="PF13529">
    <property type="entry name" value="Peptidase_C39_2"/>
    <property type="match status" value="1"/>
</dbReference>
<dbReference type="EMBL" id="BAAAQD010000029">
    <property type="protein sequence ID" value="GAA1560176.1"/>
    <property type="molecule type" value="Genomic_DNA"/>
</dbReference>
<feature type="domain" description="Peptidase C39-like" evidence="1">
    <location>
        <begin position="54"/>
        <end position="193"/>
    </location>
</feature>
<name>A0ABP4NGR1_9ACTN</name>
<evidence type="ECO:0000313" key="3">
    <source>
        <dbReference type="Proteomes" id="UP001501470"/>
    </source>
</evidence>
<organism evidence="2 3">
    <name type="scientific">Dactylosporangium maewongense</name>
    <dbReference type="NCBI Taxonomy" id="634393"/>
    <lineage>
        <taxon>Bacteria</taxon>
        <taxon>Bacillati</taxon>
        <taxon>Actinomycetota</taxon>
        <taxon>Actinomycetes</taxon>
        <taxon>Micromonosporales</taxon>
        <taxon>Micromonosporaceae</taxon>
        <taxon>Dactylosporangium</taxon>
    </lineage>
</organism>
<evidence type="ECO:0000259" key="1">
    <source>
        <dbReference type="Pfam" id="PF13529"/>
    </source>
</evidence>
<protein>
    <recommendedName>
        <fullName evidence="1">Peptidase C39-like domain-containing protein</fullName>
    </recommendedName>
</protein>
<accession>A0ABP4NGR1</accession>
<dbReference type="Proteomes" id="UP001501470">
    <property type="component" value="Unassembled WGS sequence"/>
</dbReference>
<dbReference type="InterPro" id="IPR039564">
    <property type="entry name" value="Peptidase_C39-like"/>
</dbReference>
<dbReference type="Gene3D" id="3.90.70.10">
    <property type="entry name" value="Cysteine proteinases"/>
    <property type="match status" value="1"/>
</dbReference>
<gene>
    <name evidence="2" type="ORF">GCM10009827_096650</name>
</gene>
<dbReference type="SUPFAM" id="SSF54001">
    <property type="entry name" value="Cysteine proteinases"/>
    <property type="match status" value="1"/>
</dbReference>
<proteinExistence type="predicted"/>
<sequence>MCVMLAAAAVAGIVLSQLGDPPSGRTAAAGAALTTKPPKADGAAPSAPTTMLLKYQFQLQPNYYFCGPAATRIALTAAGHAVSQDEAAAMLGTTTNGTNSALDTTRVLNQVLGHGRTLYQTREIPVYPATPAQAAQLQTDVLTTVGGGRAIVANIAGHVTDTAGAVHAYEGGHYLTVVGYRDGGGTVKIADPADPSGDGTYWLSTPKLADWISSRGYSY</sequence>
<comment type="caution">
    <text evidence="2">The sequence shown here is derived from an EMBL/GenBank/DDBJ whole genome shotgun (WGS) entry which is preliminary data.</text>
</comment>
<evidence type="ECO:0000313" key="2">
    <source>
        <dbReference type="EMBL" id="GAA1560176.1"/>
    </source>
</evidence>
<reference evidence="3" key="1">
    <citation type="journal article" date="2019" name="Int. J. Syst. Evol. Microbiol.">
        <title>The Global Catalogue of Microorganisms (GCM) 10K type strain sequencing project: providing services to taxonomists for standard genome sequencing and annotation.</title>
        <authorList>
            <consortium name="The Broad Institute Genomics Platform"/>
            <consortium name="The Broad Institute Genome Sequencing Center for Infectious Disease"/>
            <person name="Wu L."/>
            <person name="Ma J."/>
        </authorList>
    </citation>
    <scope>NUCLEOTIDE SEQUENCE [LARGE SCALE GENOMIC DNA]</scope>
    <source>
        <strain evidence="3">JCM 15933</strain>
    </source>
</reference>
<keyword evidence="3" id="KW-1185">Reference proteome</keyword>
<dbReference type="InterPro" id="IPR038765">
    <property type="entry name" value="Papain-like_cys_pep_sf"/>
</dbReference>